<name>A6USK0_METVS</name>
<protein>
    <submittedName>
        <fullName evidence="6">Alpha-L-glutamate ligase, RimK family</fullName>
    </submittedName>
</protein>
<evidence type="ECO:0000256" key="2">
    <source>
        <dbReference type="ARBA" id="ARBA00022741"/>
    </source>
</evidence>
<dbReference type="NCBIfam" id="TIGR00768">
    <property type="entry name" value="rimK_fam"/>
    <property type="match status" value="1"/>
</dbReference>
<dbReference type="RefSeq" id="WP_012066386.1">
    <property type="nucleotide sequence ID" value="NC_009634.1"/>
</dbReference>
<feature type="domain" description="ATP-grasp" evidence="5">
    <location>
        <begin position="103"/>
        <end position="286"/>
    </location>
</feature>
<dbReference type="InterPro" id="IPR011761">
    <property type="entry name" value="ATP-grasp"/>
</dbReference>
<dbReference type="GeneID" id="5325309"/>
<proteinExistence type="predicted"/>
<dbReference type="Gene3D" id="3.40.50.20">
    <property type="match status" value="1"/>
</dbReference>
<dbReference type="InterPro" id="IPR053432">
    <property type="entry name" value="THMPT_Glu_ligase"/>
</dbReference>
<dbReference type="OrthoDB" id="33241at2157"/>
<organism evidence="6 7">
    <name type="scientific">Methanococcus vannielii (strain ATCC 35089 / DSM 1224 / JCM 13029 / OCM 148 / SB)</name>
    <dbReference type="NCBI Taxonomy" id="406327"/>
    <lineage>
        <taxon>Archaea</taxon>
        <taxon>Methanobacteriati</taxon>
        <taxon>Methanobacteriota</taxon>
        <taxon>Methanomada group</taxon>
        <taxon>Methanococci</taxon>
        <taxon>Methanococcales</taxon>
        <taxon>Methanococcaceae</taxon>
        <taxon>Methanococcus</taxon>
    </lineage>
</organism>
<dbReference type="Pfam" id="PF08443">
    <property type="entry name" value="RimK"/>
    <property type="match status" value="1"/>
</dbReference>
<dbReference type="InterPro" id="IPR004666">
    <property type="entry name" value="Rp_bS6_RimK/Lys_biosynth_LsyX"/>
</dbReference>
<dbReference type="Gene3D" id="3.30.470.20">
    <property type="entry name" value="ATP-grasp fold, B domain"/>
    <property type="match status" value="1"/>
</dbReference>
<gene>
    <name evidence="6" type="ordered locus">Mevan_1580</name>
</gene>
<dbReference type="AlphaFoldDB" id="A6USK0"/>
<evidence type="ECO:0000256" key="4">
    <source>
        <dbReference type="PROSITE-ProRule" id="PRU00409"/>
    </source>
</evidence>
<dbReference type="HOGENOM" id="CLU_054353_2_0_2"/>
<keyword evidence="3 4" id="KW-0067">ATP-binding</keyword>
<evidence type="ECO:0000259" key="5">
    <source>
        <dbReference type="PROSITE" id="PS50975"/>
    </source>
</evidence>
<dbReference type="InterPro" id="IPR013651">
    <property type="entry name" value="ATP-grasp_RimK-type"/>
</dbReference>
<keyword evidence="2 4" id="KW-0547">Nucleotide-binding</keyword>
<keyword evidence="7" id="KW-1185">Reference proteome</keyword>
<dbReference type="GO" id="GO:0016879">
    <property type="term" value="F:ligase activity, forming carbon-nitrogen bonds"/>
    <property type="evidence" value="ECO:0007669"/>
    <property type="project" value="TreeGrafter"/>
</dbReference>
<dbReference type="GO" id="GO:0005524">
    <property type="term" value="F:ATP binding"/>
    <property type="evidence" value="ECO:0007669"/>
    <property type="project" value="UniProtKB-UniRule"/>
</dbReference>
<evidence type="ECO:0000313" key="7">
    <source>
        <dbReference type="Proteomes" id="UP000001107"/>
    </source>
</evidence>
<dbReference type="GO" id="GO:0005737">
    <property type="term" value="C:cytoplasm"/>
    <property type="evidence" value="ECO:0007669"/>
    <property type="project" value="TreeGrafter"/>
</dbReference>
<evidence type="ECO:0000256" key="3">
    <source>
        <dbReference type="ARBA" id="ARBA00022840"/>
    </source>
</evidence>
<dbReference type="NCBIfam" id="NF040720">
    <property type="entry name" value="MptN_Meth"/>
    <property type="match status" value="1"/>
</dbReference>
<evidence type="ECO:0000256" key="1">
    <source>
        <dbReference type="ARBA" id="ARBA00022723"/>
    </source>
</evidence>
<dbReference type="SUPFAM" id="SSF56059">
    <property type="entry name" value="Glutathione synthetase ATP-binding domain-like"/>
    <property type="match status" value="1"/>
</dbReference>
<reference evidence="6" key="1">
    <citation type="submission" date="2007-06" db="EMBL/GenBank/DDBJ databases">
        <title>Complete sequence of Methanococcus vannielii SB.</title>
        <authorList>
            <consortium name="US DOE Joint Genome Institute"/>
            <person name="Copeland A."/>
            <person name="Lucas S."/>
            <person name="Lapidus A."/>
            <person name="Barry K."/>
            <person name="Glavina del Rio T."/>
            <person name="Dalin E."/>
            <person name="Tice H."/>
            <person name="Pitluck S."/>
            <person name="Chain P."/>
            <person name="Malfatti S."/>
            <person name="Shin M."/>
            <person name="Vergez L."/>
            <person name="Schmutz J."/>
            <person name="Larimer F."/>
            <person name="Land M."/>
            <person name="Hauser L."/>
            <person name="Kyrpides N."/>
            <person name="Anderson I."/>
            <person name="Sieprawska-Lupa M."/>
            <person name="Whitman W.B."/>
            <person name="Richardson P."/>
        </authorList>
    </citation>
    <scope>NUCLEOTIDE SEQUENCE [LARGE SCALE GENOMIC DNA]</scope>
    <source>
        <strain evidence="6">SB</strain>
    </source>
</reference>
<dbReference type="Gene3D" id="3.30.1490.20">
    <property type="entry name" value="ATP-grasp fold, A domain"/>
    <property type="match status" value="1"/>
</dbReference>
<evidence type="ECO:0000313" key="6">
    <source>
        <dbReference type="EMBL" id="ABR55472.1"/>
    </source>
</evidence>
<keyword evidence="1" id="KW-0479">Metal-binding</keyword>
<dbReference type="GO" id="GO:0046872">
    <property type="term" value="F:metal ion binding"/>
    <property type="evidence" value="ECO:0007669"/>
    <property type="project" value="UniProtKB-KW"/>
</dbReference>
<keyword evidence="6" id="KW-0436">Ligase</keyword>
<dbReference type="InterPro" id="IPR013815">
    <property type="entry name" value="ATP_grasp_subdomain_1"/>
</dbReference>
<dbReference type="PROSITE" id="PS50975">
    <property type="entry name" value="ATP_GRASP"/>
    <property type="match status" value="1"/>
</dbReference>
<dbReference type="Proteomes" id="UP000001107">
    <property type="component" value="Chromosome"/>
</dbReference>
<dbReference type="EMBL" id="CP000742">
    <property type="protein sequence ID" value="ABR55472.1"/>
    <property type="molecule type" value="Genomic_DNA"/>
</dbReference>
<dbReference type="PANTHER" id="PTHR21621">
    <property type="entry name" value="RIBOSOMAL PROTEIN S6 MODIFICATION PROTEIN"/>
    <property type="match status" value="1"/>
</dbReference>
<dbReference type="STRING" id="406327.Mevan_1580"/>
<dbReference type="eggNOG" id="arCOG01589">
    <property type="taxonomic scope" value="Archaea"/>
</dbReference>
<accession>A6USK0</accession>
<dbReference type="PANTHER" id="PTHR21621:SF0">
    <property type="entry name" value="BETA-CITRYLGLUTAMATE SYNTHASE B-RELATED"/>
    <property type="match status" value="1"/>
</dbReference>
<dbReference type="KEGG" id="mvn:Mevan_1580"/>
<sequence length="292" mass="32749">MKMGIISEERDWVTDELKSKMEKNDIDPVFIQPSKIVSSIASDVKFEHNNRNITDLECAFIRNIGDGVEMFHRFDTLKYLENYVPIINPMDGIENAGNKFRTSFLMEVNKIPHPKTIISEDVNKALIAAEKFEDVVLKPLFGSQGRGLVRVKGRSTVAKLKALNTFKSNNGVIYLQEFVTNPNNVYRDIRAFAVGDKVVSAMYRKSDSWITNIHQNGVAEKCEVSEELSKLVLAAKDALGLVYAGVDVMESSDGLKVIEVNACPSWEGLSRVSDTNITQYIIDAAIEYSKRC</sequence>